<protein>
    <submittedName>
        <fullName evidence="1">Uncharacterized protein</fullName>
    </submittedName>
</protein>
<dbReference type="Proteomes" id="UP000299102">
    <property type="component" value="Unassembled WGS sequence"/>
</dbReference>
<comment type="caution">
    <text evidence="1">The sequence shown here is derived from an EMBL/GenBank/DDBJ whole genome shotgun (WGS) entry which is preliminary data.</text>
</comment>
<keyword evidence="2" id="KW-1185">Reference proteome</keyword>
<dbReference type="AlphaFoldDB" id="A0A4C1TBQ0"/>
<sequence length="88" mass="9927">MLVLYPDDSVYFASSPRADLAARKIQRVFDLLPMRMAVNVGKMAACLPSRFYHTRLEANDPGVTPDDSERHRFSSAWGFPSHAHALHL</sequence>
<evidence type="ECO:0000313" key="1">
    <source>
        <dbReference type="EMBL" id="GBP11564.1"/>
    </source>
</evidence>
<organism evidence="1 2">
    <name type="scientific">Eumeta variegata</name>
    <name type="common">Bagworm moth</name>
    <name type="synonym">Eumeta japonica</name>
    <dbReference type="NCBI Taxonomy" id="151549"/>
    <lineage>
        <taxon>Eukaryota</taxon>
        <taxon>Metazoa</taxon>
        <taxon>Ecdysozoa</taxon>
        <taxon>Arthropoda</taxon>
        <taxon>Hexapoda</taxon>
        <taxon>Insecta</taxon>
        <taxon>Pterygota</taxon>
        <taxon>Neoptera</taxon>
        <taxon>Endopterygota</taxon>
        <taxon>Lepidoptera</taxon>
        <taxon>Glossata</taxon>
        <taxon>Ditrysia</taxon>
        <taxon>Tineoidea</taxon>
        <taxon>Psychidae</taxon>
        <taxon>Oiketicinae</taxon>
        <taxon>Eumeta</taxon>
    </lineage>
</organism>
<proteinExistence type="predicted"/>
<evidence type="ECO:0000313" key="2">
    <source>
        <dbReference type="Proteomes" id="UP000299102"/>
    </source>
</evidence>
<gene>
    <name evidence="1" type="ORF">EVAR_77711_1</name>
</gene>
<dbReference type="OrthoDB" id="416454at2759"/>
<name>A0A4C1TBQ0_EUMVA</name>
<dbReference type="EMBL" id="BGZK01000047">
    <property type="protein sequence ID" value="GBP11564.1"/>
    <property type="molecule type" value="Genomic_DNA"/>
</dbReference>
<accession>A0A4C1TBQ0</accession>
<reference evidence="1 2" key="1">
    <citation type="journal article" date="2019" name="Commun. Biol.">
        <title>The bagworm genome reveals a unique fibroin gene that provides high tensile strength.</title>
        <authorList>
            <person name="Kono N."/>
            <person name="Nakamura H."/>
            <person name="Ohtoshi R."/>
            <person name="Tomita M."/>
            <person name="Numata K."/>
            <person name="Arakawa K."/>
        </authorList>
    </citation>
    <scope>NUCLEOTIDE SEQUENCE [LARGE SCALE GENOMIC DNA]</scope>
</reference>